<keyword evidence="3" id="KW-1185">Reference proteome</keyword>
<keyword evidence="1" id="KW-1133">Transmembrane helix</keyword>
<keyword evidence="1" id="KW-0812">Transmembrane</keyword>
<proteinExistence type="predicted"/>
<dbReference type="Proteomes" id="UP001627154">
    <property type="component" value="Unassembled WGS sequence"/>
</dbReference>
<reference evidence="2 3" key="1">
    <citation type="journal article" date="2024" name="bioRxiv">
        <title>A reference genome for Trichogramma kaykai: A tiny desert-dwelling parasitoid wasp with competing sex-ratio distorters.</title>
        <authorList>
            <person name="Culotta J."/>
            <person name="Lindsey A.R."/>
        </authorList>
    </citation>
    <scope>NUCLEOTIDE SEQUENCE [LARGE SCALE GENOMIC DNA]</scope>
    <source>
        <strain evidence="2 3">KSX58</strain>
    </source>
</reference>
<dbReference type="EMBL" id="JBJJXI010000166">
    <property type="protein sequence ID" value="KAL3384870.1"/>
    <property type="molecule type" value="Genomic_DNA"/>
</dbReference>
<gene>
    <name evidence="2" type="ORF">TKK_019280</name>
</gene>
<feature type="transmembrane region" description="Helical" evidence="1">
    <location>
        <begin position="6"/>
        <end position="25"/>
    </location>
</feature>
<protein>
    <submittedName>
        <fullName evidence="2">Uncharacterized protein</fullName>
    </submittedName>
</protein>
<dbReference type="AlphaFoldDB" id="A0ABD2VWI0"/>
<evidence type="ECO:0000256" key="1">
    <source>
        <dbReference type="SAM" id="Phobius"/>
    </source>
</evidence>
<sequence length="78" mass="9133">MSLFTFWPVVALFVVGVIMVILKYGSRFLKLRHDTTPPEDDWEGKSYSRELSNMIFNQYLLILGNTHCHVRSTEEIIQ</sequence>
<accession>A0ABD2VWI0</accession>
<organism evidence="2 3">
    <name type="scientific">Trichogramma kaykai</name>
    <dbReference type="NCBI Taxonomy" id="54128"/>
    <lineage>
        <taxon>Eukaryota</taxon>
        <taxon>Metazoa</taxon>
        <taxon>Ecdysozoa</taxon>
        <taxon>Arthropoda</taxon>
        <taxon>Hexapoda</taxon>
        <taxon>Insecta</taxon>
        <taxon>Pterygota</taxon>
        <taxon>Neoptera</taxon>
        <taxon>Endopterygota</taxon>
        <taxon>Hymenoptera</taxon>
        <taxon>Apocrita</taxon>
        <taxon>Proctotrupomorpha</taxon>
        <taxon>Chalcidoidea</taxon>
        <taxon>Trichogrammatidae</taxon>
        <taxon>Trichogramma</taxon>
    </lineage>
</organism>
<name>A0ABD2VWI0_9HYME</name>
<evidence type="ECO:0000313" key="2">
    <source>
        <dbReference type="EMBL" id="KAL3384870.1"/>
    </source>
</evidence>
<comment type="caution">
    <text evidence="2">The sequence shown here is derived from an EMBL/GenBank/DDBJ whole genome shotgun (WGS) entry which is preliminary data.</text>
</comment>
<keyword evidence="1" id="KW-0472">Membrane</keyword>
<evidence type="ECO:0000313" key="3">
    <source>
        <dbReference type="Proteomes" id="UP001627154"/>
    </source>
</evidence>